<dbReference type="SMART" id="SM00116">
    <property type="entry name" value="CBS"/>
    <property type="match status" value="2"/>
</dbReference>
<dbReference type="InterPro" id="IPR014710">
    <property type="entry name" value="RmlC-like_jellyroll"/>
</dbReference>
<protein>
    <submittedName>
        <fullName evidence="5">Cyclic nucleotide-binding/CBS domain-containing protein</fullName>
    </submittedName>
</protein>
<proteinExistence type="predicted"/>
<accession>A0ABS5I5N0</accession>
<evidence type="ECO:0000259" key="4">
    <source>
        <dbReference type="PROSITE" id="PS51371"/>
    </source>
</evidence>
<keyword evidence="1" id="KW-0677">Repeat</keyword>
<name>A0ABS5I5N0_9GAMM</name>
<evidence type="ECO:0000256" key="1">
    <source>
        <dbReference type="ARBA" id="ARBA00022737"/>
    </source>
</evidence>
<dbReference type="Proteomes" id="UP000811844">
    <property type="component" value="Unassembled WGS sequence"/>
</dbReference>
<dbReference type="EMBL" id="JAAIKR010000017">
    <property type="protein sequence ID" value="MBR9729216.1"/>
    <property type="molecule type" value="Genomic_DNA"/>
</dbReference>
<dbReference type="SUPFAM" id="SSF54631">
    <property type="entry name" value="CBS-domain pair"/>
    <property type="match status" value="1"/>
</dbReference>
<dbReference type="Pfam" id="PF00571">
    <property type="entry name" value="CBS"/>
    <property type="match status" value="2"/>
</dbReference>
<feature type="domain" description="CBS" evidence="4">
    <location>
        <begin position="223"/>
        <end position="279"/>
    </location>
</feature>
<reference evidence="5 6" key="1">
    <citation type="submission" date="2020-02" db="EMBL/GenBank/DDBJ databases">
        <title>Shewanella WXL01 sp. nov., a marine bacterium isolated from green algae in Luhuitou Fringing Reef (Northern South China Sea).</title>
        <authorList>
            <person name="Wang X."/>
        </authorList>
    </citation>
    <scope>NUCLEOTIDE SEQUENCE [LARGE SCALE GENOMIC DNA]</scope>
    <source>
        <strain evidence="5 6">MCCC 1A01895</strain>
    </source>
</reference>
<dbReference type="InterPro" id="IPR018821">
    <property type="entry name" value="DUF294_put_nucleoTrafse_sb-bd"/>
</dbReference>
<dbReference type="InterPro" id="IPR005105">
    <property type="entry name" value="GlnD_Uridyltrans_N"/>
</dbReference>
<dbReference type="SUPFAM" id="SSF51206">
    <property type="entry name" value="cAMP-binding domain-like"/>
    <property type="match status" value="1"/>
</dbReference>
<keyword evidence="6" id="KW-1185">Reference proteome</keyword>
<dbReference type="Pfam" id="PF03445">
    <property type="entry name" value="DUF294"/>
    <property type="match status" value="1"/>
</dbReference>
<sequence>MDETEILPVVQFIKALAPFDRLSEADLLQTCQSLTVGYYSKSLGELLLDHDNLQLYIVRTGAFEVKGSQGELIDRLGEGDYFGFPSLLSGDEISNQVIILEDSLVYHLSASTFDSLRQRYKEFDQFFNRAYAKRMRQLSSFGAVANEALASTSHIHHLMSPQPVSININEPIQRAAQIMQQHNVSSILVIDNQKLSGIITDKDLRNRVLAQGIDVELPVHKVMTGQPMTISADTLVFDAMLAMSEKDIHHLAVVNDGIPIGVLTSSDILRAQSSEPQLLINQLNRQTTVAGLIQVSHQIPQLFQHLVHADHRAHDVGRILTSVTDVLTRRLIEINQQLLGAAPIAFCWLAFGSQARQDQMGCSDQDNGLLLACEPNEAEAAYFANLTKAVCKGLNECGYVFCPGNIMAQNPKWRLSLEKWQQCFHSWVKAPEPLALMHASIFFDMRCIYGPQTLFSQLQQHVLTATKNNDIFLAAMTNNALTESTPLGFFRKFVVERDGSEVKGIDLKHKGSALVNDIARIYALSVGLEEVNTAKRIQALIETKILNPKDGSNLADAHEFIAHLRLSNQGYQAQHGVSMSNFLIPQHLSSLIRHQLRAAFHVVHDAQSGLKLQFTRSF</sequence>
<dbReference type="CDD" id="cd05401">
    <property type="entry name" value="NT_GlnE_GlnD_like"/>
    <property type="match status" value="1"/>
</dbReference>
<dbReference type="PROSITE" id="PS50042">
    <property type="entry name" value="CNMP_BINDING_3"/>
    <property type="match status" value="1"/>
</dbReference>
<feature type="domain" description="CBS" evidence="4">
    <location>
        <begin position="159"/>
        <end position="215"/>
    </location>
</feature>
<organism evidence="5 6">
    <name type="scientific">Shewanella intestini</name>
    <dbReference type="NCBI Taxonomy" id="2017544"/>
    <lineage>
        <taxon>Bacteria</taxon>
        <taxon>Pseudomonadati</taxon>
        <taxon>Pseudomonadota</taxon>
        <taxon>Gammaproteobacteria</taxon>
        <taxon>Alteromonadales</taxon>
        <taxon>Shewanellaceae</taxon>
        <taxon>Shewanella</taxon>
    </lineage>
</organism>
<keyword evidence="2" id="KW-0129">CBS domain</keyword>
<dbReference type="Pfam" id="PF10335">
    <property type="entry name" value="DUF294_C"/>
    <property type="match status" value="1"/>
</dbReference>
<dbReference type="InterPro" id="IPR000595">
    <property type="entry name" value="cNMP-bd_dom"/>
</dbReference>
<evidence type="ECO:0000259" key="3">
    <source>
        <dbReference type="PROSITE" id="PS50042"/>
    </source>
</evidence>
<dbReference type="Gene3D" id="3.10.580.10">
    <property type="entry name" value="CBS-domain"/>
    <property type="match status" value="1"/>
</dbReference>
<dbReference type="RefSeq" id="WP_153662949.1">
    <property type="nucleotide sequence ID" value="NZ_JAAIKR010000017.1"/>
</dbReference>
<evidence type="ECO:0000313" key="6">
    <source>
        <dbReference type="Proteomes" id="UP000811844"/>
    </source>
</evidence>
<gene>
    <name evidence="5" type="ORF">G3R48_14645</name>
</gene>
<dbReference type="CDD" id="cd00038">
    <property type="entry name" value="CAP_ED"/>
    <property type="match status" value="1"/>
</dbReference>
<evidence type="ECO:0000313" key="5">
    <source>
        <dbReference type="EMBL" id="MBR9729216.1"/>
    </source>
</evidence>
<feature type="domain" description="Cyclic nucleotide-binding" evidence="3">
    <location>
        <begin position="18"/>
        <end position="134"/>
    </location>
</feature>
<dbReference type="PROSITE" id="PS51371">
    <property type="entry name" value="CBS"/>
    <property type="match status" value="2"/>
</dbReference>
<evidence type="ECO:0000256" key="2">
    <source>
        <dbReference type="PROSITE-ProRule" id="PRU00703"/>
    </source>
</evidence>
<dbReference type="InterPro" id="IPR018490">
    <property type="entry name" value="cNMP-bd_dom_sf"/>
</dbReference>
<dbReference type="PANTHER" id="PTHR48108:SF31">
    <property type="entry name" value="CBS DOMAIN AND CYCLIC NUCLEOTIDE-REGULATED NUCLEOTIDYLTRANSFERASE"/>
    <property type="match status" value="1"/>
</dbReference>
<dbReference type="PANTHER" id="PTHR48108">
    <property type="entry name" value="CBS DOMAIN-CONTAINING PROTEIN CBSX2, CHLOROPLASTIC"/>
    <property type="match status" value="1"/>
</dbReference>
<dbReference type="InterPro" id="IPR051462">
    <property type="entry name" value="CBS_domain-containing"/>
</dbReference>
<dbReference type="CDD" id="cd04587">
    <property type="entry name" value="CBS_pair_CAP-ED_NT_Pol-beta-like_DUF294_assoc"/>
    <property type="match status" value="1"/>
</dbReference>
<dbReference type="InterPro" id="IPR000644">
    <property type="entry name" value="CBS_dom"/>
</dbReference>
<comment type="caution">
    <text evidence="5">The sequence shown here is derived from an EMBL/GenBank/DDBJ whole genome shotgun (WGS) entry which is preliminary data.</text>
</comment>
<dbReference type="InterPro" id="IPR046342">
    <property type="entry name" value="CBS_dom_sf"/>
</dbReference>
<dbReference type="Gene3D" id="2.60.120.10">
    <property type="entry name" value="Jelly Rolls"/>
    <property type="match status" value="1"/>
</dbReference>
<dbReference type="Pfam" id="PF00027">
    <property type="entry name" value="cNMP_binding"/>
    <property type="match status" value="1"/>
</dbReference>